<gene>
    <name evidence="2" type="ORF">AB0A88_31815</name>
</gene>
<dbReference type="Proteomes" id="UP001551329">
    <property type="component" value="Unassembled WGS sequence"/>
</dbReference>
<proteinExistence type="predicted"/>
<protein>
    <submittedName>
        <fullName evidence="2">Helix-turn-helix transcriptional regulator</fullName>
    </submittedName>
</protein>
<evidence type="ECO:0000259" key="1">
    <source>
        <dbReference type="PROSITE" id="PS50943"/>
    </source>
</evidence>
<reference evidence="2 3" key="1">
    <citation type="submission" date="2024-06" db="EMBL/GenBank/DDBJ databases">
        <title>The Natural Products Discovery Center: Release of the First 8490 Sequenced Strains for Exploring Actinobacteria Biosynthetic Diversity.</title>
        <authorList>
            <person name="Kalkreuter E."/>
            <person name="Kautsar S.A."/>
            <person name="Yang D."/>
            <person name="Bader C.D."/>
            <person name="Teijaro C.N."/>
            <person name="Fluegel L."/>
            <person name="Davis C.M."/>
            <person name="Simpson J.R."/>
            <person name="Lauterbach L."/>
            <person name="Steele A.D."/>
            <person name="Gui C."/>
            <person name="Meng S."/>
            <person name="Li G."/>
            <person name="Viehrig K."/>
            <person name="Ye F."/>
            <person name="Su P."/>
            <person name="Kiefer A.F."/>
            <person name="Nichols A."/>
            <person name="Cepeda A.J."/>
            <person name="Yan W."/>
            <person name="Fan B."/>
            <person name="Jiang Y."/>
            <person name="Adhikari A."/>
            <person name="Zheng C.-J."/>
            <person name="Schuster L."/>
            <person name="Cowan T.M."/>
            <person name="Smanski M.J."/>
            <person name="Chevrette M.G."/>
            <person name="De Carvalho L.P.S."/>
            <person name="Shen B."/>
        </authorList>
    </citation>
    <scope>NUCLEOTIDE SEQUENCE [LARGE SCALE GENOMIC DNA]</scope>
    <source>
        <strain evidence="2 3">NPDC045974</strain>
    </source>
</reference>
<dbReference type="PROSITE" id="PS50943">
    <property type="entry name" value="HTH_CROC1"/>
    <property type="match status" value="1"/>
</dbReference>
<dbReference type="Pfam" id="PF13560">
    <property type="entry name" value="HTH_31"/>
    <property type="match status" value="1"/>
</dbReference>
<evidence type="ECO:0000313" key="2">
    <source>
        <dbReference type="EMBL" id="MEU7074689.1"/>
    </source>
</evidence>
<evidence type="ECO:0000313" key="3">
    <source>
        <dbReference type="Proteomes" id="UP001551329"/>
    </source>
</evidence>
<dbReference type="EMBL" id="JBEZAE010000029">
    <property type="protein sequence ID" value="MEU7074689.1"/>
    <property type="molecule type" value="Genomic_DNA"/>
</dbReference>
<dbReference type="InterPro" id="IPR010982">
    <property type="entry name" value="Lambda_DNA-bd_dom_sf"/>
</dbReference>
<sequence>MIRDPEGWARLGQALASARRALGLTQEELAARAGVGLGSVKNAEAGAVPKARMPYTIPAIAKALGWPDGAVDAVLEGGAPPGGWRDVSVQQHVDVERLEADLTHSYVRASDSATGAEIKAATKAALDVLRQHGLI</sequence>
<comment type="caution">
    <text evidence="2">The sequence shown here is derived from an EMBL/GenBank/DDBJ whole genome shotgun (WGS) entry which is preliminary data.</text>
</comment>
<feature type="domain" description="HTH cro/C1-type" evidence="1">
    <location>
        <begin position="15"/>
        <end position="46"/>
    </location>
</feature>
<keyword evidence="3" id="KW-1185">Reference proteome</keyword>
<dbReference type="RefSeq" id="WP_358477277.1">
    <property type="nucleotide sequence ID" value="NZ_JBEZAE010000029.1"/>
</dbReference>
<name>A0ABV3CIT9_9ACTN</name>
<dbReference type="Gene3D" id="1.10.260.40">
    <property type="entry name" value="lambda repressor-like DNA-binding domains"/>
    <property type="match status" value="1"/>
</dbReference>
<organism evidence="2 3">
    <name type="scientific">Streptomyces narbonensis</name>
    <dbReference type="NCBI Taxonomy" id="67333"/>
    <lineage>
        <taxon>Bacteria</taxon>
        <taxon>Bacillati</taxon>
        <taxon>Actinomycetota</taxon>
        <taxon>Actinomycetes</taxon>
        <taxon>Kitasatosporales</taxon>
        <taxon>Streptomycetaceae</taxon>
        <taxon>Streptomyces</taxon>
    </lineage>
</organism>
<dbReference type="CDD" id="cd00093">
    <property type="entry name" value="HTH_XRE"/>
    <property type="match status" value="1"/>
</dbReference>
<dbReference type="InterPro" id="IPR001387">
    <property type="entry name" value="Cro/C1-type_HTH"/>
</dbReference>
<dbReference type="SMART" id="SM00530">
    <property type="entry name" value="HTH_XRE"/>
    <property type="match status" value="1"/>
</dbReference>
<accession>A0ABV3CIT9</accession>
<dbReference type="SUPFAM" id="SSF47413">
    <property type="entry name" value="lambda repressor-like DNA-binding domains"/>
    <property type="match status" value="1"/>
</dbReference>